<feature type="compositionally biased region" description="Basic and acidic residues" evidence="2">
    <location>
        <begin position="394"/>
        <end position="421"/>
    </location>
</feature>
<feature type="region of interest" description="Disordered" evidence="2">
    <location>
        <begin position="259"/>
        <end position="301"/>
    </location>
</feature>
<feature type="region of interest" description="Disordered" evidence="2">
    <location>
        <begin position="394"/>
        <end position="428"/>
    </location>
</feature>
<reference evidence="4" key="1">
    <citation type="journal article" date="2014" name="Nat. Genet.">
        <title>Genome and transcriptome of the porcine whipworm Trichuris suis.</title>
        <authorList>
            <person name="Jex A.R."/>
            <person name="Nejsum P."/>
            <person name="Schwarz E.M."/>
            <person name="Hu L."/>
            <person name="Young N.D."/>
            <person name="Hall R.S."/>
            <person name="Korhonen P.K."/>
            <person name="Liao S."/>
            <person name="Thamsborg S."/>
            <person name="Xia J."/>
            <person name="Xu P."/>
            <person name="Wang S."/>
            <person name="Scheerlinck J.P."/>
            <person name="Hofmann A."/>
            <person name="Sternberg P.W."/>
            <person name="Wang J."/>
            <person name="Gasser R.B."/>
        </authorList>
    </citation>
    <scope>NUCLEOTIDE SEQUENCE [LARGE SCALE GENOMIC DNA]</scope>
    <source>
        <strain evidence="4">DCEP-RM93F</strain>
    </source>
</reference>
<evidence type="ECO:0000256" key="2">
    <source>
        <dbReference type="SAM" id="MobiDB-lite"/>
    </source>
</evidence>
<evidence type="ECO:0000313" key="4">
    <source>
        <dbReference type="EMBL" id="KFD59540.1"/>
    </source>
</evidence>
<gene>
    <name evidence="4" type="ORF">M514_28281</name>
</gene>
<dbReference type="NCBIfam" id="NF041496">
    <property type="entry name" value="MobQ"/>
    <property type="match status" value="1"/>
</dbReference>
<feature type="compositionally biased region" description="Basic and acidic residues" evidence="2">
    <location>
        <begin position="268"/>
        <end position="301"/>
    </location>
</feature>
<dbReference type="InterPro" id="IPR005053">
    <property type="entry name" value="MobA_MobL"/>
</dbReference>
<dbReference type="Proteomes" id="UP000030758">
    <property type="component" value="Unassembled WGS sequence"/>
</dbReference>
<protein>
    <recommendedName>
        <fullName evidence="3">MobA/MobL protein domain-containing protein</fullName>
    </recommendedName>
</protein>
<evidence type="ECO:0000256" key="1">
    <source>
        <dbReference type="ARBA" id="ARBA00022971"/>
    </source>
</evidence>
<dbReference type="EMBL" id="KL367845">
    <property type="protein sequence ID" value="KFD59540.1"/>
    <property type="molecule type" value="Genomic_DNA"/>
</dbReference>
<evidence type="ECO:0000259" key="3">
    <source>
        <dbReference type="Pfam" id="PF03389"/>
    </source>
</evidence>
<dbReference type="AlphaFoldDB" id="A0A085MQP4"/>
<keyword evidence="1" id="KW-0184">Conjugation</keyword>
<accession>A0A085MQP4</accession>
<feature type="domain" description="MobA/MobL protein" evidence="3">
    <location>
        <begin position="17"/>
        <end position="226"/>
    </location>
</feature>
<dbReference type="Gene3D" id="3.30.930.30">
    <property type="match status" value="1"/>
</dbReference>
<sequence length="428" mass="49028">MASYHCSIKPVSRGNGRSSTAAAAYRAGVCIADERTGEVHDYTRKKGVDYTELVLPEGVNFNREQLWNAAENAEKRKDARVAREFELALPAELTPKQRRELATNFAKNLVDRYGVAADVAIHEPSRKGDQRNHHAHILITTRKISVQGLGEKTDLEREDKALRAQGKPSCRKQIEALRADWATRCNRTLERAGHEARVSHKSLEAQGINREPTSHLGPVATAMERRGIQTERGNLNRAKTIQEQQAERKELASLERQQQGIHAARQRFHMEKAARAAAKAEAEEKERQRKQQEAERARRRQAEREALEKQYGQAVCMLVCPQSLSAARSRTEYGRYLDRLQAATPEQRAAMEKELRHAEQRYGAQELFYSWAKLVSRDTSIRGRQKVRDTMLKEWDSATPERREQMEQEAKEYVRTHERQRSGMSMGR</sequence>
<dbReference type="Pfam" id="PF03389">
    <property type="entry name" value="MobA_MobL"/>
    <property type="match status" value="1"/>
</dbReference>
<proteinExistence type="predicted"/>
<organism evidence="4">
    <name type="scientific">Trichuris suis</name>
    <name type="common">pig whipworm</name>
    <dbReference type="NCBI Taxonomy" id="68888"/>
    <lineage>
        <taxon>Eukaryota</taxon>
        <taxon>Metazoa</taxon>
        <taxon>Ecdysozoa</taxon>
        <taxon>Nematoda</taxon>
        <taxon>Enoplea</taxon>
        <taxon>Dorylaimia</taxon>
        <taxon>Trichinellida</taxon>
        <taxon>Trichuridae</taxon>
        <taxon>Trichuris</taxon>
    </lineage>
</organism>
<name>A0A085MQP4_9BILA</name>